<dbReference type="Gene3D" id="3.30.70.100">
    <property type="match status" value="1"/>
</dbReference>
<dbReference type="Proteomes" id="UP000026941">
    <property type="component" value="Unassembled WGS sequence"/>
</dbReference>
<dbReference type="PROSITE" id="PS51725">
    <property type="entry name" value="ABM"/>
    <property type="match status" value="1"/>
</dbReference>
<protein>
    <recommendedName>
        <fullName evidence="1">ABM domain-containing protein</fullName>
    </recommendedName>
</protein>
<proteinExistence type="predicted"/>
<gene>
    <name evidence="2" type="ORF">RRH01S_06_03660</name>
</gene>
<dbReference type="InterPro" id="IPR007138">
    <property type="entry name" value="ABM_dom"/>
</dbReference>
<comment type="caution">
    <text evidence="2">The sequence shown here is derived from an EMBL/GenBank/DDBJ whole genome shotgun (WGS) entry which is preliminary data.</text>
</comment>
<name>A0AA87U595_RHIRH</name>
<evidence type="ECO:0000259" key="1">
    <source>
        <dbReference type="PROSITE" id="PS51725"/>
    </source>
</evidence>
<dbReference type="InterPro" id="IPR011008">
    <property type="entry name" value="Dimeric_a/b-barrel"/>
</dbReference>
<accession>A0AA87U595</accession>
<feature type="domain" description="ABM" evidence="1">
    <location>
        <begin position="2"/>
        <end position="91"/>
    </location>
</feature>
<dbReference type="RefSeq" id="WP_007698274.1">
    <property type="nucleotide sequence ID" value="NZ_BAYX01000006.1"/>
</dbReference>
<sequence>MHTISAIIRVKAGQEATMRDALMAVASHVAMNEPETLGFFISQSEDDPCLFTTYERFADRAAMDRHNGSDAVAVFFAIASPILDGPVTLVTALEASAKA</sequence>
<reference evidence="2 3" key="1">
    <citation type="submission" date="2014-05" db="EMBL/GenBank/DDBJ databases">
        <title>Whole genome shotgun sequence of Rhizobium rhizogenes NBRC 13257.</title>
        <authorList>
            <person name="Katano-Makiyama Y."/>
            <person name="Hosoyama A."/>
            <person name="Hashimoto M."/>
            <person name="Hosoyama Y."/>
            <person name="Noguchi M."/>
            <person name="Tsuchikane K."/>
            <person name="Kimura A."/>
            <person name="Ohji S."/>
            <person name="Ichikawa N."/>
            <person name="Yamazoe A."/>
            <person name="Fujita N."/>
        </authorList>
    </citation>
    <scope>NUCLEOTIDE SEQUENCE [LARGE SCALE GENOMIC DNA]</scope>
    <source>
        <strain evidence="2 3">NBRC 13257</strain>
    </source>
</reference>
<evidence type="ECO:0000313" key="3">
    <source>
        <dbReference type="Proteomes" id="UP000026941"/>
    </source>
</evidence>
<dbReference type="PANTHER" id="PTHR40624">
    <property type="entry name" value="BIOSYNTHESIS MONOOXYGENASE, PUTATIVE (AFU_ORTHOLOGUE AFUA_1G12025)-RELATED"/>
    <property type="match status" value="1"/>
</dbReference>
<dbReference type="SUPFAM" id="SSF54909">
    <property type="entry name" value="Dimeric alpha+beta barrel"/>
    <property type="match status" value="1"/>
</dbReference>
<dbReference type="AlphaFoldDB" id="A0AA87U595"/>
<organism evidence="2 3">
    <name type="scientific">Rhizobium rhizogenes NBRC 13257</name>
    <dbReference type="NCBI Taxonomy" id="1220581"/>
    <lineage>
        <taxon>Bacteria</taxon>
        <taxon>Pseudomonadati</taxon>
        <taxon>Pseudomonadota</taxon>
        <taxon>Alphaproteobacteria</taxon>
        <taxon>Hyphomicrobiales</taxon>
        <taxon>Rhizobiaceae</taxon>
        <taxon>Rhizobium/Agrobacterium group</taxon>
        <taxon>Rhizobium</taxon>
    </lineage>
</organism>
<evidence type="ECO:0000313" key="2">
    <source>
        <dbReference type="EMBL" id="GAJ93745.1"/>
    </source>
</evidence>
<dbReference type="EMBL" id="BAYX01000006">
    <property type="protein sequence ID" value="GAJ93745.1"/>
    <property type="molecule type" value="Genomic_DNA"/>
</dbReference>
<dbReference type="Pfam" id="PF03992">
    <property type="entry name" value="ABM"/>
    <property type="match status" value="1"/>
</dbReference>
<dbReference type="PANTHER" id="PTHR40624:SF1">
    <property type="entry name" value="BIOSYNTHESIS MONOOXYGENASE, PUTATIVE (AFU_ORTHOLOGUE AFUA_1G12025)-RELATED"/>
    <property type="match status" value="1"/>
</dbReference>